<dbReference type="RefSeq" id="WP_088919656.1">
    <property type="nucleotide sequence ID" value="NZ_CP018632.1"/>
</dbReference>
<feature type="chain" id="PRO_5016439729" description="Toxin co-regulated pilus biosynthesis protein Q C-terminal domain-containing protein" evidence="2">
    <location>
        <begin position="28"/>
        <end position="252"/>
    </location>
</feature>
<evidence type="ECO:0000256" key="1">
    <source>
        <dbReference type="SAM" id="MobiDB-lite"/>
    </source>
</evidence>
<evidence type="ECO:0008006" key="5">
    <source>
        <dbReference type="Google" id="ProtNLM"/>
    </source>
</evidence>
<sequence>MKTATSQIILPLSFFVAWMSLSSTLLASTVGETLAAVSIPFGAQVQSVGDDVVHNQQAMALATYESSLSIEDTIAYYDQLWPAEADKSPPGLTRPGLTRPDRPRPGLLANRTAEWLMLGHLQGDIQIVLQLRLSDPGKSSGFLSAMQIKSDSSAPSSQTPLPGLERLSTTQSQDGKRSSVLSVYSSRQSAQSLARQFEKHWQAKGWTLVSSETYKGSRILLLNRDSAQMEIVISNAASDGTLVVLNEVDDHG</sequence>
<reference evidence="3 4" key="1">
    <citation type="submission" date="2016-12" db="EMBL/GenBank/DDBJ databases">
        <authorList>
            <person name="Song W.-J."/>
            <person name="Kurnit D.M."/>
        </authorList>
    </citation>
    <scope>NUCLEOTIDE SEQUENCE [LARGE SCALE GENOMIC DNA]</scope>
    <source>
        <strain evidence="3 4">IMCC3135</strain>
    </source>
</reference>
<feature type="compositionally biased region" description="Polar residues" evidence="1">
    <location>
        <begin position="148"/>
        <end position="160"/>
    </location>
</feature>
<accession>A0A2Z2P297</accession>
<protein>
    <recommendedName>
        <fullName evidence="5">Toxin co-regulated pilus biosynthesis protein Q C-terminal domain-containing protein</fullName>
    </recommendedName>
</protein>
<gene>
    <name evidence="3" type="ORF">IMCC3135_22935</name>
</gene>
<dbReference type="EMBL" id="CP018632">
    <property type="protein sequence ID" value="ASJ74657.1"/>
    <property type="molecule type" value="Genomic_DNA"/>
</dbReference>
<evidence type="ECO:0000313" key="4">
    <source>
        <dbReference type="Proteomes" id="UP000250079"/>
    </source>
</evidence>
<feature type="region of interest" description="Disordered" evidence="1">
    <location>
        <begin position="148"/>
        <end position="177"/>
    </location>
</feature>
<keyword evidence="2" id="KW-0732">Signal</keyword>
<feature type="signal peptide" evidence="2">
    <location>
        <begin position="1"/>
        <end position="27"/>
    </location>
</feature>
<evidence type="ECO:0000256" key="2">
    <source>
        <dbReference type="SAM" id="SignalP"/>
    </source>
</evidence>
<proteinExistence type="predicted"/>
<evidence type="ECO:0000313" key="3">
    <source>
        <dbReference type="EMBL" id="ASJ74657.1"/>
    </source>
</evidence>
<organism evidence="3 4">
    <name type="scientific">Granulosicoccus antarcticus IMCC3135</name>
    <dbReference type="NCBI Taxonomy" id="1192854"/>
    <lineage>
        <taxon>Bacteria</taxon>
        <taxon>Pseudomonadati</taxon>
        <taxon>Pseudomonadota</taxon>
        <taxon>Gammaproteobacteria</taxon>
        <taxon>Chromatiales</taxon>
        <taxon>Granulosicoccaceae</taxon>
        <taxon>Granulosicoccus</taxon>
    </lineage>
</organism>
<dbReference type="Proteomes" id="UP000250079">
    <property type="component" value="Chromosome"/>
</dbReference>
<name>A0A2Z2P297_9GAMM</name>
<keyword evidence="4" id="KW-1185">Reference proteome</keyword>
<dbReference type="AlphaFoldDB" id="A0A2Z2P297"/>
<dbReference type="KEGG" id="gai:IMCC3135_22935"/>